<dbReference type="OrthoDB" id="1002057at2759"/>
<gene>
    <name evidence="2" type="ORF">GOBAR_AA34200</name>
</gene>
<dbReference type="Proteomes" id="UP000239757">
    <property type="component" value="Unassembled WGS sequence"/>
</dbReference>
<organism evidence="2 3">
    <name type="scientific">Gossypium barbadense</name>
    <name type="common">Sea Island cotton</name>
    <name type="synonym">Hibiscus barbadensis</name>
    <dbReference type="NCBI Taxonomy" id="3634"/>
    <lineage>
        <taxon>Eukaryota</taxon>
        <taxon>Viridiplantae</taxon>
        <taxon>Streptophyta</taxon>
        <taxon>Embryophyta</taxon>
        <taxon>Tracheophyta</taxon>
        <taxon>Spermatophyta</taxon>
        <taxon>Magnoliopsida</taxon>
        <taxon>eudicotyledons</taxon>
        <taxon>Gunneridae</taxon>
        <taxon>Pentapetalae</taxon>
        <taxon>rosids</taxon>
        <taxon>malvids</taxon>
        <taxon>Malvales</taxon>
        <taxon>Malvaceae</taxon>
        <taxon>Malvoideae</taxon>
        <taxon>Gossypium</taxon>
    </lineage>
</organism>
<name>A0A2P5W5Z9_GOSBA</name>
<evidence type="ECO:0008006" key="4">
    <source>
        <dbReference type="Google" id="ProtNLM"/>
    </source>
</evidence>
<sequence>MCNLRVLLFVFVLLTVHACHARNVPGNNGLNGSKKEQIMEANAPKAESPMGNGIDDKKHFVYGGVGGFAGVGGYAGVAGGLPLVGGLGGIGKFGGIGGAAGIGGYKGIGGLIVLLWLKTTCMAWVHVTAATCCSVLS</sequence>
<dbReference type="PANTHER" id="PTHR34463:SF12">
    <property type="entry name" value="GLYCINE-RICH PROTEIN"/>
    <property type="match status" value="1"/>
</dbReference>
<accession>A0A2P5W5Z9</accession>
<dbReference type="PANTHER" id="PTHR34463">
    <property type="entry name" value="GLYCINE-RICH PROTEIN"/>
    <property type="match status" value="1"/>
</dbReference>
<protein>
    <recommendedName>
        <fullName evidence="4">Glycine-rich protein</fullName>
    </recommendedName>
</protein>
<proteinExistence type="predicted"/>
<evidence type="ECO:0000256" key="1">
    <source>
        <dbReference type="SAM" id="SignalP"/>
    </source>
</evidence>
<evidence type="ECO:0000313" key="3">
    <source>
        <dbReference type="Proteomes" id="UP000239757"/>
    </source>
</evidence>
<feature type="signal peptide" evidence="1">
    <location>
        <begin position="1"/>
        <end position="21"/>
    </location>
</feature>
<feature type="chain" id="PRO_5015135440" description="Glycine-rich protein" evidence="1">
    <location>
        <begin position="22"/>
        <end position="137"/>
    </location>
</feature>
<dbReference type="AlphaFoldDB" id="A0A2P5W5Z9"/>
<dbReference type="EMBL" id="KZ668968">
    <property type="protein sequence ID" value="PPR86488.1"/>
    <property type="molecule type" value="Genomic_DNA"/>
</dbReference>
<keyword evidence="1" id="KW-0732">Signal</keyword>
<evidence type="ECO:0000313" key="2">
    <source>
        <dbReference type="EMBL" id="PPR86488.1"/>
    </source>
</evidence>
<reference evidence="2 3" key="1">
    <citation type="submission" date="2015-01" db="EMBL/GenBank/DDBJ databases">
        <title>Genome of allotetraploid Gossypium barbadense reveals genomic plasticity and fiber elongation in cotton evolution.</title>
        <authorList>
            <person name="Chen X."/>
            <person name="Liu X."/>
            <person name="Zhao B."/>
            <person name="Zheng H."/>
            <person name="Hu Y."/>
            <person name="Lu G."/>
            <person name="Yang C."/>
            <person name="Chen J."/>
            <person name="Shan C."/>
            <person name="Zhang L."/>
            <person name="Zhou Y."/>
            <person name="Wang L."/>
            <person name="Guo W."/>
            <person name="Bai Y."/>
            <person name="Ruan J."/>
            <person name="Shangguan X."/>
            <person name="Mao Y."/>
            <person name="Jiang J."/>
            <person name="Zhu Y."/>
            <person name="Lei J."/>
            <person name="Kang H."/>
            <person name="Chen S."/>
            <person name="He X."/>
            <person name="Wang R."/>
            <person name="Wang Y."/>
            <person name="Chen J."/>
            <person name="Wang L."/>
            <person name="Yu S."/>
            <person name="Wang B."/>
            <person name="Wei J."/>
            <person name="Song S."/>
            <person name="Lu X."/>
            <person name="Gao Z."/>
            <person name="Gu W."/>
            <person name="Deng X."/>
            <person name="Ma D."/>
            <person name="Wang S."/>
            <person name="Liang W."/>
            <person name="Fang L."/>
            <person name="Cai C."/>
            <person name="Zhu X."/>
            <person name="Zhou B."/>
            <person name="Zhang Y."/>
            <person name="Chen Z."/>
            <person name="Xu S."/>
            <person name="Zhu R."/>
            <person name="Wang S."/>
            <person name="Zhang T."/>
            <person name="Zhao G."/>
        </authorList>
    </citation>
    <scope>NUCLEOTIDE SEQUENCE [LARGE SCALE GENOMIC DNA]</scope>
    <source>
        <strain evidence="3">cv. Xinhai21</strain>
        <tissue evidence="2">Leaf</tissue>
    </source>
</reference>